<gene>
    <name evidence="10" type="ORF">ENS31_11895</name>
</gene>
<dbReference type="InterPro" id="IPR001789">
    <property type="entry name" value="Sig_transdc_resp-reg_receiver"/>
</dbReference>
<dbReference type="Gene3D" id="3.40.50.2300">
    <property type="match status" value="1"/>
</dbReference>
<proteinExistence type="predicted"/>
<dbReference type="SUPFAM" id="SSF46894">
    <property type="entry name" value="C-terminal effector domain of the bipartite response regulators"/>
    <property type="match status" value="1"/>
</dbReference>
<dbReference type="InterPro" id="IPR011006">
    <property type="entry name" value="CheY-like_superfamily"/>
</dbReference>
<dbReference type="InterPro" id="IPR036388">
    <property type="entry name" value="WH-like_DNA-bd_sf"/>
</dbReference>
<dbReference type="PROSITE" id="PS50110">
    <property type="entry name" value="RESPONSE_REGULATORY"/>
    <property type="match status" value="1"/>
</dbReference>
<evidence type="ECO:0000313" key="10">
    <source>
        <dbReference type="EMBL" id="HFI92209.1"/>
    </source>
</evidence>
<keyword evidence="1 6" id="KW-0597">Phosphoprotein</keyword>
<organism evidence="10">
    <name type="scientific">Ignavibacterium album</name>
    <dbReference type="NCBI Taxonomy" id="591197"/>
    <lineage>
        <taxon>Bacteria</taxon>
        <taxon>Pseudomonadati</taxon>
        <taxon>Ignavibacteriota</taxon>
        <taxon>Ignavibacteria</taxon>
        <taxon>Ignavibacteriales</taxon>
        <taxon>Ignavibacteriaceae</taxon>
        <taxon>Ignavibacterium</taxon>
    </lineage>
</organism>
<comment type="caution">
    <text evidence="10">The sequence shown here is derived from an EMBL/GenBank/DDBJ whole genome shotgun (WGS) entry which is preliminary data.</text>
</comment>
<dbReference type="Pfam" id="PF00072">
    <property type="entry name" value="Response_reg"/>
    <property type="match status" value="1"/>
</dbReference>
<dbReference type="SMART" id="SM00862">
    <property type="entry name" value="Trans_reg_C"/>
    <property type="match status" value="1"/>
</dbReference>
<protein>
    <submittedName>
        <fullName evidence="10">Response regulator transcription factor</fullName>
    </submittedName>
</protein>
<dbReference type="Gene3D" id="6.10.250.690">
    <property type="match status" value="1"/>
</dbReference>
<dbReference type="GO" id="GO:0006355">
    <property type="term" value="P:regulation of DNA-templated transcription"/>
    <property type="evidence" value="ECO:0007669"/>
    <property type="project" value="InterPro"/>
</dbReference>
<evidence type="ECO:0000259" key="9">
    <source>
        <dbReference type="PROSITE" id="PS51755"/>
    </source>
</evidence>
<dbReference type="Gene3D" id="1.10.10.10">
    <property type="entry name" value="Winged helix-like DNA-binding domain superfamily/Winged helix DNA-binding domain"/>
    <property type="match status" value="1"/>
</dbReference>
<feature type="domain" description="OmpR/PhoB-type" evidence="9">
    <location>
        <begin position="127"/>
        <end position="226"/>
    </location>
</feature>
<dbReference type="FunFam" id="3.40.50.2300:FF:000001">
    <property type="entry name" value="DNA-binding response regulator PhoB"/>
    <property type="match status" value="1"/>
</dbReference>
<evidence type="ECO:0000256" key="6">
    <source>
        <dbReference type="PROSITE-ProRule" id="PRU00169"/>
    </source>
</evidence>
<dbReference type="GO" id="GO:0000156">
    <property type="term" value="F:phosphorelay response regulator activity"/>
    <property type="evidence" value="ECO:0007669"/>
    <property type="project" value="TreeGrafter"/>
</dbReference>
<dbReference type="PROSITE" id="PS51755">
    <property type="entry name" value="OMPR_PHOB"/>
    <property type="match status" value="1"/>
</dbReference>
<evidence type="ECO:0000256" key="3">
    <source>
        <dbReference type="ARBA" id="ARBA00023015"/>
    </source>
</evidence>
<sequence>MNKILLIEDDPAIRLAVSESLVTEKFNVTEAENGEKGLSLGLNGNHDLIILDLILPDIDGIEICKTLRANDIRIPIIMLTSRKDDIDKILGLEIGADDYITKPFNMRELIARIKALLRRVTFDTSKIDKYSFGNIQVDFKKFEVTKNRNPVKLSATEFRILHYFVQHEGEVISRDKFLDDVWGYDAYPTTRTVDNFILSLRKKIEDNPAEPKHLITVHKIGYKFIK</sequence>
<dbReference type="AlphaFoldDB" id="A0A7V3E8F5"/>
<dbReference type="GO" id="GO:0005829">
    <property type="term" value="C:cytosol"/>
    <property type="evidence" value="ECO:0007669"/>
    <property type="project" value="TreeGrafter"/>
</dbReference>
<feature type="modified residue" description="4-aspartylphosphate" evidence="6">
    <location>
        <position position="52"/>
    </location>
</feature>
<dbReference type="GO" id="GO:0000976">
    <property type="term" value="F:transcription cis-regulatory region binding"/>
    <property type="evidence" value="ECO:0007669"/>
    <property type="project" value="TreeGrafter"/>
</dbReference>
<evidence type="ECO:0000256" key="1">
    <source>
        <dbReference type="ARBA" id="ARBA00022553"/>
    </source>
</evidence>
<evidence type="ECO:0000256" key="7">
    <source>
        <dbReference type="PROSITE-ProRule" id="PRU01091"/>
    </source>
</evidence>
<keyword evidence="5" id="KW-0804">Transcription</keyword>
<dbReference type="CDD" id="cd00383">
    <property type="entry name" value="trans_reg_C"/>
    <property type="match status" value="1"/>
</dbReference>
<keyword evidence="2" id="KW-0902">Two-component regulatory system</keyword>
<dbReference type="InterPro" id="IPR016032">
    <property type="entry name" value="Sig_transdc_resp-reg_C-effctor"/>
</dbReference>
<evidence type="ECO:0000256" key="4">
    <source>
        <dbReference type="ARBA" id="ARBA00023125"/>
    </source>
</evidence>
<dbReference type="SMART" id="SM00448">
    <property type="entry name" value="REC"/>
    <property type="match status" value="1"/>
</dbReference>
<dbReference type="InterPro" id="IPR039420">
    <property type="entry name" value="WalR-like"/>
</dbReference>
<dbReference type="Pfam" id="PF00486">
    <property type="entry name" value="Trans_reg_C"/>
    <property type="match status" value="1"/>
</dbReference>
<keyword evidence="3" id="KW-0805">Transcription regulation</keyword>
<keyword evidence="4 7" id="KW-0238">DNA-binding</keyword>
<evidence type="ECO:0000259" key="8">
    <source>
        <dbReference type="PROSITE" id="PS50110"/>
    </source>
</evidence>
<accession>A0A7V3E8F5</accession>
<dbReference type="PANTHER" id="PTHR48111:SF1">
    <property type="entry name" value="TWO-COMPONENT RESPONSE REGULATOR ORR33"/>
    <property type="match status" value="1"/>
</dbReference>
<reference evidence="10" key="1">
    <citation type="journal article" date="2020" name="mSystems">
        <title>Genome- and Community-Level Interaction Insights into Carbon Utilization and Element Cycling Functions of Hydrothermarchaeota in Hydrothermal Sediment.</title>
        <authorList>
            <person name="Zhou Z."/>
            <person name="Liu Y."/>
            <person name="Xu W."/>
            <person name="Pan J."/>
            <person name="Luo Z.H."/>
            <person name="Li M."/>
        </authorList>
    </citation>
    <scope>NUCLEOTIDE SEQUENCE [LARGE SCALE GENOMIC DNA]</scope>
    <source>
        <strain evidence="10">SpSt-479</strain>
    </source>
</reference>
<dbReference type="GO" id="GO:0032993">
    <property type="term" value="C:protein-DNA complex"/>
    <property type="evidence" value="ECO:0007669"/>
    <property type="project" value="TreeGrafter"/>
</dbReference>
<name>A0A7V3E8F5_9BACT</name>
<evidence type="ECO:0000256" key="5">
    <source>
        <dbReference type="ARBA" id="ARBA00023163"/>
    </source>
</evidence>
<feature type="domain" description="Response regulatory" evidence="8">
    <location>
        <begin position="3"/>
        <end position="117"/>
    </location>
</feature>
<feature type="DNA-binding region" description="OmpR/PhoB-type" evidence="7">
    <location>
        <begin position="127"/>
        <end position="226"/>
    </location>
</feature>
<dbReference type="SUPFAM" id="SSF52172">
    <property type="entry name" value="CheY-like"/>
    <property type="match status" value="1"/>
</dbReference>
<evidence type="ECO:0000256" key="2">
    <source>
        <dbReference type="ARBA" id="ARBA00023012"/>
    </source>
</evidence>
<dbReference type="PANTHER" id="PTHR48111">
    <property type="entry name" value="REGULATOR OF RPOS"/>
    <property type="match status" value="1"/>
</dbReference>
<dbReference type="InterPro" id="IPR001867">
    <property type="entry name" value="OmpR/PhoB-type_DNA-bd"/>
</dbReference>
<dbReference type="EMBL" id="DSUJ01000010">
    <property type="protein sequence ID" value="HFI92209.1"/>
    <property type="molecule type" value="Genomic_DNA"/>
</dbReference>